<keyword evidence="2" id="KW-1185">Reference proteome</keyword>
<evidence type="ECO:0000313" key="2">
    <source>
        <dbReference type="Proteomes" id="UP000279833"/>
    </source>
</evidence>
<protein>
    <submittedName>
        <fullName evidence="1 3">Uncharacterized protein</fullName>
    </submittedName>
</protein>
<gene>
    <name evidence="1" type="ORF">SCUD_LOCUS6584</name>
</gene>
<proteinExistence type="predicted"/>
<dbReference type="EMBL" id="UZAK01015365">
    <property type="protein sequence ID" value="VDP05392.1"/>
    <property type="molecule type" value="Genomic_DNA"/>
</dbReference>
<name>A0A183JV41_9TREM</name>
<dbReference type="SUPFAM" id="SSF56024">
    <property type="entry name" value="Phospholipase D/nuclease"/>
    <property type="match status" value="1"/>
</dbReference>
<reference evidence="3" key="1">
    <citation type="submission" date="2016-06" db="UniProtKB">
        <authorList>
            <consortium name="WormBaseParasite"/>
        </authorList>
    </citation>
    <scope>IDENTIFICATION</scope>
</reference>
<organism evidence="3">
    <name type="scientific">Schistosoma curassoni</name>
    <dbReference type="NCBI Taxonomy" id="6186"/>
    <lineage>
        <taxon>Eukaryota</taxon>
        <taxon>Metazoa</taxon>
        <taxon>Spiralia</taxon>
        <taxon>Lophotrochozoa</taxon>
        <taxon>Platyhelminthes</taxon>
        <taxon>Trematoda</taxon>
        <taxon>Digenea</taxon>
        <taxon>Strigeidida</taxon>
        <taxon>Schistosomatoidea</taxon>
        <taxon>Schistosomatidae</taxon>
        <taxon>Schistosoma</taxon>
    </lineage>
</organism>
<dbReference type="AlphaFoldDB" id="A0A183JV41"/>
<dbReference type="Proteomes" id="UP000279833">
    <property type="component" value="Unassembled WGS sequence"/>
</dbReference>
<dbReference type="STRING" id="6186.A0A183JV41"/>
<sequence>MPWHDVGCVFVGTAACDISRHFIQRWNQIRVSYTILLRFSKIVFYLRYSYLSIICY</sequence>
<evidence type="ECO:0000313" key="1">
    <source>
        <dbReference type="EMBL" id="VDP05392.1"/>
    </source>
</evidence>
<dbReference type="WBParaSite" id="SCUD_0000658401-mRNA-1">
    <property type="protein sequence ID" value="SCUD_0000658401-mRNA-1"/>
    <property type="gene ID" value="SCUD_0000658401"/>
</dbReference>
<accession>A0A183JV41</accession>
<reference evidence="1 2" key="2">
    <citation type="submission" date="2018-11" db="EMBL/GenBank/DDBJ databases">
        <authorList>
            <consortium name="Pathogen Informatics"/>
        </authorList>
    </citation>
    <scope>NUCLEOTIDE SEQUENCE [LARGE SCALE GENOMIC DNA]</scope>
    <source>
        <strain evidence="1">Dakar</strain>
        <strain evidence="2">Dakar, Senegal</strain>
    </source>
</reference>
<evidence type="ECO:0000313" key="3">
    <source>
        <dbReference type="WBParaSite" id="SCUD_0000658401-mRNA-1"/>
    </source>
</evidence>
<dbReference type="Gene3D" id="3.30.870.10">
    <property type="entry name" value="Endonuclease Chain A"/>
    <property type="match status" value="1"/>
</dbReference>